<dbReference type="InterPro" id="IPR036944">
    <property type="entry name" value="PPIase_FKBP_N_sf"/>
</dbReference>
<dbReference type="GO" id="GO:0003755">
    <property type="term" value="F:peptidyl-prolyl cis-trans isomerase activity"/>
    <property type="evidence" value="ECO:0007669"/>
    <property type="project" value="UniProtKB-UniRule"/>
</dbReference>
<keyword evidence="13" id="KW-1185">Reference proteome</keyword>
<evidence type="ECO:0000256" key="7">
    <source>
        <dbReference type="SAM" id="SignalP"/>
    </source>
</evidence>
<dbReference type="PANTHER" id="PTHR43811">
    <property type="entry name" value="FKBP-TYPE PEPTIDYL-PROLYL CIS-TRANS ISOMERASE FKPA"/>
    <property type="match status" value="1"/>
</dbReference>
<dbReference type="EMBL" id="FOBN01000004">
    <property type="protein sequence ID" value="SEM07650.1"/>
    <property type="molecule type" value="Genomic_DNA"/>
</dbReference>
<dbReference type="PANTHER" id="PTHR43811:SF19">
    <property type="entry name" value="39 KDA FK506-BINDING NUCLEAR PROTEIN"/>
    <property type="match status" value="1"/>
</dbReference>
<reference evidence="12" key="1">
    <citation type="submission" date="2016-10" db="EMBL/GenBank/DDBJ databases">
        <authorList>
            <person name="Varghese N."/>
            <person name="Submissions S."/>
        </authorList>
    </citation>
    <scope>NUCLEOTIDE SEQUENCE [LARGE SCALE GENOMIC DNA]</scope>
    <source>
        <strain evidence="12">DSM 24204</strain>
    </source>
</reference>
<dbReference type="SUPFAM" id="SSF54534">
    <property type="entry name" value="FKBP-like"/>
    <property type="match status" value="1"/>
</dbReference>
<feature type="domain" description="PPIase FKBP-type" evidence="8">
    <location>
        <begin position="147"/>
        <end position="232"/>
    </location>
</feature>
<evidence type="ECO:0000256" key="2">
    <source>
        <dbReference type="ARBA" id="ARBA00006577"/>
    </source>
</evidence>
<reference evidence="10" key="4">
    <citation type="journal article" date="2023" name="Front. Microbiol.">
        <title>Phylogeography and host specificity of Pasteurellaceae pathogenic to sea-farmed fish in the north-east Atlantic.</title>
        <authorList>
            <person name="Gulla S."/>
            <person name="Colquhoun D.J."/>
            <person name="Olsen A.B."/>
            <person name="Spilsberg B."/>
            <person name="Lagesen K."/>
            <person name="Aakesson C.P."/>
            <person name="Strom S."/>
            <person name="Manji F."/>
            <person name="Birkbeck T.H."/>
            <person name="Nilsen H.K."/>
        </authorList>
    </citation>
    <scope>NUCLEOTIDE SEQUENCE</scope>
    <source>
        <strain evidence="10">98B1</strain>
    </source>
</reference>
<reference evidence="11" key="2">
    <citation type="submission" date="2016-10" db="EMBL/GenBank/DDBJ databases">
        <authorList>
            <person name="de Groot N.N."/>
        </authorList>
    </citation>
    <scope>NUCLEOTIDE SEQUENCE [LARGE SCALE GENOMIC DNA]</scope>
    <source>
        <strain evidence="11">DSM 24204</strain>
    </source>
</reference>
<accession>A0A1H7VF04</accession>
<dbReference type="NCBIfam" id="NF008150">
    <property type="entry name" value="PRK10902.1"/>
    <property type="match status" value="1"/>
</dbReference>
<feature type="signal peptide" evidence="7">
    <location>
        <begin position="1"/>
        <end position="27"/>
    </location>
</feature>
<evidence type="ECO:0000313" key="10">
    <source>
        <dbReference type="EMBL" id="MDP8175620.1"/>
    </source>
</evidence>
<evidence type="ECO:0000256" key="1">
    <source>
        <dbReference type="ARBA" id="ARBA00000971"/>
    </source>
</evidence>
<evidence type="ECO:0000256" key="5">
    <source>
        <dbReference type="PROSITE-ProRule" id="PRU00277"/>
    </source>
</evidence>
<dbReference type="Gene3D" id="3.10.50.40">
    <property type="match status" value="1"/>
</dbReference>
<dbReference type="GeneID" id="83545406"/>
<organism evidence="11 12">
    <name type="scientific">Phocoenobacter skyensis</name>
    <dbReference type="NCBI Taxonomy" id="97481"/>
    <lineage>
        <taxon>Bacteria</taxon>
        <taxon>Pseudomonadati</taxon>
        <taxon>Pseudomonadota</taxon>
        <taxon>Gammaproteobacteria</taxon>
        <taxon>Pasteurellales</taxon>
        <taxon>Pasteurellaceae</taxon>
        <taxon>Phocoenobacter</taxon>
    </lineage>
</organism>
<evidence type="ECO:0000256" key="6">
    <source>
        <dbReference type="RuleBase" id="RU003915"/>
    </source>
</evidence>
<dbReference type="Proteomes" id="UP001224812">
    <property type="component" value="Unassembled WGS sequence"/>
</dbReference>
<dbReference type="InterPro" id="IPR000774">
    <property type="entry name" value="PPIase_FKBP_N"/>
</dbReference>
<dbReference type="Pfam" id="PF00254">
    <property type="entry name" value="FKBP_C"/>
    <property type="match status" value="1"/>
</dbReference>
<dbReference type="EMBL" id="JASAVS010000008">
    <property type="protein sequence ID" value="MDP8085235.1"/>
    <property type="molecule type" value="Genomic_DNA"/>
</dbReference>
<dbReference type="STRING" id="97481.SAMN05444853_10498"/>
<dbReference type="PROSITE" id="PS50059">
    <property type="entry name" value="FKBP_PPIASE"/>
    <property type="match status" value="1"/>
</dbReference>
<name>A0A1H7VF04_9PAST</name>
<dbReference type="GO" id="GO:0006457">
    <property type="term" value="P:protein folding"/>
    <property type="evidence" value="ECO:0007669"/>
    <property type="project" value="InterPro"/>
</dbReference>
<evidence type="ECO:0000313" key="12">
    <source>
        <dbReference type="Proteomes" id="UP000198883"/>
    </source>
</evidence>
<reference evidence="9 13" key="3">
    <citation type="journal article" date="2023" name="Front. Microbiol.">
        <title>Phylogeography and host specificity of Pasteurellaceae pathogenic to sea-farmed fish in the north-east Atlantic.</title>
        <authorList>
            <person name="Gulla S."/>
            <person name="Colquhoun D.J."/>
            <person name="Olsen A.B."/>
            <person name="Spilsberg B."/>
            <person name="Lagesen K."/>
            <person name="Aakesson C.P."/>
            <person name="Strom S."/>
            <person name="Manji F."/>
            <person name="Birkbeck T.H."/>
            <person name="Nilsen H.K."/>
        </authorList>
    </citation>
    <scope>NUCLEOTIDE SEQUENCE [LARGE SCALE GENOMIC DNA]</scope>
    <source>
        <strain evidence="9 13">VIO11850</strain>
    </source>
</reference>
<dbReference type="EC" id="5.2.1.8" evidence="6"/>
<dbReference type="AlphaFoldDB" id="A0A1H7VF04"/>
<evidence type="ECO:0000313" key="11">
    <source>
        <dbReference type="EMBL" id="SEM07650.1"/>
    </source>
</evidence>
<dbReference type="EMBL" id="JASAYT010000032">
    <property type="protein sequence ID" value="MDP8175620.1"/>
    <property type="molecule type" value="Genomic_DNA"/>
</dbReference>
<proteinExistence type="inferred from homology"/>
<sequence>MLKTKLSTVAFSVAVMATALVTTSAMAEQKADTKFVDDSSYALGVFMGKNVEQMLASQKKLLTYNQEKILAGFEDTLKNKSKLNEEELKMQLEDLGQYLAEKEEAMTLKAGKEFRDSYAKKAGVKQTKSGLLYKIEQLGKGNSPKLADTVKVHYEGTLTDGTVFDSSYQRGEPIEFQLSELIPAWKEAIPMLKKGGKMELVVPPELGYGDHQAGSIPANSTLMFKIELLDFKSTEAKTK</sequence>
<gene>
    <name evidence="9" type="primary">fkpA</name>
    <name evidence="9" type="ORF">QJT92_04745</name>
    <name evidence="10" type="ORF">QJU97_09175</name>
    <name evidence="11" type="ORF">SAMN05444853_10498</name>
</gene>
<dbReference type="Proteomes" id="UP000198883">
    <property type="component" value="Unassembled WGS sequence"/>
</dbReference>
<dbReference type="InterPro" id="IPR046357">
    <property type="entry name" value="PPIase_dom_sf"/>
</dbReference>
<evidence type="ECO:0000256" key="3">
    <source>
        <dbReference type="ARBA" id="ARBA00023110"/>
    </source>
</evidence>
<comment type="similarity">
    <text evidence="2 6">Belongs to the FKBP-type PPIase family.</text>
</comment>
<dbReference type="Proteomes" id="UP001231736">
    <property type="component" value="Unassembled WGS sequence"/>
</dbReference>
<keyword evidence="7" id="KW-0732">Signal</keyword>
<evidence type="ECO:0000313" key="13">
    <source>
        <dbReference type="Proteomes" id="UP001224812"/>
    </source>
</evidence>
<dbReference type="OrthoDB" id="9814548at2"/>
<comment type="catalytic activity">
    <reaction evidence="1 5 6">
        <text>[protein]-peptidylproline (omega=180) = [protein]-peptidylproline (omega=0)</text>
        <dbReference type="Rhea" id="RHEA:16237"/>
        <dbReference type="Rhea" id="RHEA-COMP:10747"/>
        <dbReference type="Rhea" id="RHEA-COMP:10748"/>
        <dbReference type="ChEBI" id="CHEBI:83833"/>
        <dbReference type="ChEBI" id="CHEBI:83834"/>
        <dbReference type="EC" id="5.2.1.8"/>
    </reaction>
</comment>
<keyword evidence="4 5" id="KW-0413">Isomerase</keyword>
<evidence type="ECO:0000256" key="4">
    <source>
        <dbReference type="ARBA" id="ARBA00023235"/>
    </source>
</evidence>
<keyword evidence="3 5" id="KW-0697">Rotamase</keyword>
<protein>
    <recommendedName>
        <fullName evidence="6">Peptidyl-prolyl cis-trans isomerase</fullName>
        <ecNumber evidence="6">5.2.1.8</ecNumber>
    </recommendedName>
</protein>
<feature type="chain" id="PRO_5044559040" description="Peptidyl-prolyl cis-trans isomerase" evidence="7">
    <location>
        <begin position="28"/>
        <end position="239"/>
    </location>
</feature>
<evidence type="ECO:0000259" key="8">
    <source>
        <dbReference type="PROSITE" id="PS50059"/>
    </source>
</evidence>
<dbReference type="Pfam" id="PF01346">
    <property type="entry name" value="FKBP_N"/>
    <property type="match status" value="1"/>
</dbReference>
<evidence type="ECO:0000313" key="9">
    <source>
        <dbReference type="EMBL" id="MDP8085235.1"/>
    </source>
</evidence>
<dbReference type="InterPro" id="IPR001179">
    <property type="entry name" value="PPIase_FKBP_dom"/>
</dbReference>
<dbReference type="RefSeq" id="WP_090920774.1">
    <property type="nucleotide sequence ID" value="NZ_CP016180.1"/>
</dbReference>
<dbReference type="Gene3D" id="1.10.287.460">
    <property type="entry name" value="Peptidyl-prolyl cis-trans isomerase, FKBP-type, N-terminal domain"/>
    <property type="match status" value="1"/>
</dbReference>